<evidence type="ECO:0000256" key="6">
    <source>
        <dbReference type="ARBA" id="ARBA00022840"/>
    </source>
</evidence>
<reference evidence="13 14" key="1">
    <citation type="journal article" date="2007" name="Genome Res.">
        <title>Genome characteristics of facultatively symbiotic Frankia sp. strains reflect host range and host plant biogeography.</title>
        <authorList>
            <person name="Normand P."/>
            <person name="Lapierre P."/>
            <person name="Tisa L.S."/>
            <person name="Gogarten J.P."/>
            <person name="Alloisio N."/>
            <person name="Bagnarol E."/>
            <person name="Bassi C.A."/>
            <person name="Berry A.M."/>
            <person name="Bickhart D.M."/>
            <person name="Choisne N."/>
            <person name="Couloux A."/>
            <person name="Cournoyer B."/>
            <person name="Cruveiller S."/>
            <person name="Daubin V."/>
            <person name="Demange N."/>
            <person name="Francino M.P."/>
            <person name="Goltsman E."/>
            <person name="Huang Y."/>
            <person name="Kopp O.R."/>
            <person name="Labarre L."/>
            <person name="Lapidus A."/>
            <person name="Lavire C."/>
            <person name="Marechal J."/>
            <person name="Martinez M."/>
            <person name="Mastronunzio J.E."/>
            <person name="Mullin B.C."/>
            <person name="Niemann J."/>
            <person name="Pujic P."/>
            <person name="Rawnsley T."/>
            <person name="Rouy Z."/>
            <person name="Schenowitz C."/>
            <person name="Sellstedt A."/>
            <person name="Tavares F."/>
            <person name="Tomkins J.P."/>
            <person name="Vallenet D."/>
            <person name="Valverde C."/>
            <person name="Wall L.G."/>
            <person name="Wang Y."/>
            <person name="Medigue C."/>
            <person name="Benson D.R."/>
        </authorList>
    </citation>
    <scope>NUCLEOTIDE SEQUENCE [LARGE SCALE GENOMIC DNA]</scope>
    <source>
        <strain evidence="14">DSM 45818 / CECT 9043 / CcI3</strain>
    </source>
</reference>
<evidence type="ECO:0000256" key="5">
    <source>
        <dbReference type="ARBA" id="ARBA00022741"/>
    </source>
</evidence>
<dbReference type="HOGENOM" id="CLU_015869_1_2_11"/>
<evidence type="ECO:0000256" key="7">
    <source>
        <dbReference type="ARBA" id="ARBA00022842"/>
    </source>
</evidence>
<dbReference type="GO" id="GO:0005524">
    <property type="term" value="F:ATP binding"/>
    <property type="evidence" value="ECO:0007669"/>
    <property type="project" value="UniProtKB-KW"/>
</dbReference>
<evidence type="ECO:0000256" key="2">
    <source>
        <dbReference type="ARBA" id="ARBA00013025"/>
    </source>
</evidence>
<dbReference type="SUPFAM" id="SSF53623">
    <property type="entry name" value="MurD-like peptide ligases, catalytic domain"/>
    <property type="match status" value="1"/>
</dbReference>
<dbReference type="InterPro" id="IPR001645">
    <property type="entry name" value="Folylpolyglutamate_synth"/>
</dbReference>
<sequence length="445" mass="47313">MKWNQPVKWTYESAWAALNNTVDLEKQTMPAGRPVPSLDRMRELAGRLGDPHRAVPLIHLTGTNGKTSTARIISALLGAAGLRVGLYTSPHLERVNERLVVDGRPIGDEEFGRCVGTVLDAAAPMSGRPTFFELLTATAFRWFADLAVDVAVVEVGLLGRWDATNIADGRVAVVTSIGADHLDYAGSMAGVAREKAGIVKPGSHLVLGEVDPRFDDIFARTPATDVLRLGRDFAAVAGHPDAAGRRGGFRTPQARYDDVRLSLHGSYQDANAACALAAVETFVGHSLPDVVVRTGLGGVRAPGRLEIVRAQPLCVLDGAHNPAAGAALARSLREEFPGREWTVVYGALRGHDYEGTLAELRHQPISSLIACEPASPRAIRAEHLVCAARARAMPAHAASDVGCAVRHALRDAAGPGGAILVTGSFYHLAEARRTLTALDPTHGMH</sequence>
<dbReference type="PIRSF" id="PIRSF001563">
    <property type="entry name" value="Folylpolyglu_synth"/>
    <property type="match status" value="1"/>
</dbReference>
<evidence type="ECO:0000313" key="13">
    <source>
        <dbReference type="EMBL" id="ABD10586.1"/>
    </source>
</evidence>
<gene>
    <name evidence="13" type="ordered locus">Francci3_1208</name>
</gene>
<feature type="domain" description="Mur ligase central" evidence="12">
    <location>
        <begin position="61"/>
        <end position="279"/>
    </location>
</feature>
<keyword evidence="4" id="KW-0479">Metal-binding</keyword>
<dbReference type="SUPFAM" id="SSF53244">
    <property type="entry name" value="MurD-like peptide ligases, peptide-binding domain"/>
    <property type="match status" value="1"/>
</dbReference>
<dbReference type="GO" id="GO:0005737">
    <property type="term" value="C:cytoplasm"/>
    <property type="evidence" value="ECO:0007669"/>
    <property type="project" value="TreeGrafter"/>
</dbReference>
<dbReference type="KEGG" id="fra:Francci3_1208"/>
<dbReference type="EC" id="6.3.2.17" evidence="2"/>
<evidence type="ECO:0000256" key="9">
    <source>
        <dbReference type="ARBA" id="ARBA00047493"/>
    </source>
</evidence>
<dbReference type="GO" id="GO:0008841">
    <property type="term" value="F:dihydrofolate synthase activity"/>
    <property type="evidence" value="ECO:0007669"/>
    <property type="project" value="TreeGrafter"/>
</dbReference>
<dbReference type="NCBIfam" id="TIGR01499">
    <property type="entry name" value="folC"/>
    <property type="match status" value="1"/>
</dbReference>
<dbReference type="Pfam" id="PF08245">
    <property type="entry name" value="Mur_ligase_M"/>
    <property type="match status" value="1"/>
</dbReference>
<feature type="domain" description="Mur ligase C-terminal" evidence="11">
    <location>
        <begin position="303"/>
        <end position="425"/>
    </location>
</feature>
<evidence type="ECO:0000313" key="14">
    <source>
        <dbReference type="Proteomes" id="UP000001937"/>
    </source>
</evidence>
<organism evidence="13 14">
    <name type="scientific">Frankia casuarinae (strain DSM 45818 / CECT 9043 / HFP020203 / CcI3)</name>
    <dbReference type="NCBI Taxonomy" id="106370"/>
    <lineage>
        <taxon>Bacteria</taxon>
        <taxon>Bacillati</taxon>
        <taxon>Actinomycetota</taxon>
        <taxon>Actinomycetes</taxon>
        <taxon>Frankiales</taxon>
        <taxon>Frankiaceae</taxon>
        <taxon>Frankia</taxon>
    </lineage>
</organism>
<dbReference type="eggNOG" id="COG0285">
    <property type="taxonomic scope" value="Bacteria"/>
</dbReference>
<dbReference type="STRING" id="106370.Francci3_1208"/>
<dbReference type="InterPro" id="IPR036615">
    <property type="entry name" value="Mur_ligase_C_dom_sf"/>
</dbReference>
<keyword evidence="3 10" id="KW-0436">Ligase</keyword>
<name>Q2JDQ6_FRACC</name>
<dbReference type="GO" id="GO:0004326">
    <property type="term" value="F:tetrahydrofolylpolyglutamate synthase activity"/>
    <property type="evidence" value="ECO:0007669"/>
    <property type="project" value="UniProtKB-EC"/>
</dbReference>
<comment type="similarity">
    <text evidence="1 10">Belongs to the folylpolyglutamate synthase family.</text>
</comment>
<evidence type="ECO:0000256" key="8">
    <source>
        <dbReference type="ARBA" id="ARBA00030592"/>
    </source>
</evidence>
<evidence type="ECO:0000259" key="12">
    <source>
        <dbReference type="Pfam" id="PF08245"/>
    </source>
</evidence>
<dbReference type="Pfam" id="PF02875">
    <property type="entry name" value="Mur_ligase_C"/>
    <property type="match status" value="1"/>
</dbReference>
<protein>
    <recommendedName>
        <fullName evidence="2">tetrahydrofolate synthase</fullName>
        <ecNumber evidence="2">6.3.2.17</ecNumber>
    </recommendedName>
    <alternativeName>
        <fullName evidence="8">Tetrahydrofolylpolyglutamate synthase</fullName>
    </alternativeName>
</protein>
<dbReference type="PANTHER" id="PTHR11136:SF0">
    <property type="entry name" value="DIHYDROFOLATE SYNTHETASE-RELATED"/>
    <property type="match status" value="1"/>
</dbReference>
<evidence type="ECO:0000256" key="1">
    <source>
        <dbReference type="ARBA" id="ARBA00008276"/>
    </source>
</evidence>
<dbReference type="InterPro" id="IPR036565">
    <property type="entry name" value="Mur-like_cat_sf"/>
</dbReference>
<dbReference type="PANTHER" id="PTHR11136">
    <property type="entry name" value="FOLYLPOLYGLUTAMATE SYNTHASE-RELATED"/>
    <property type="match status" value="1"/>
</dbReference>
<dbReference type="PhylomeDB" id="Q2JDQ6"/>
<keyword evidence="6 10" id="KW-0067">ATP-binding</keyword>
<evidence type="ECO:0000256" key="10">
    <source>
        <dbReference type="PIRNR" id="PIRNR001563"/>
    </source>
</evidence>
<dbReference type="EMBL" id="CP000249">
    <property type="protein sequence ID" value="ABD10586.1"/>
    <property type="molecule type" value="Genomic_DNA"/>
</dbReference>
<proteinExistence type="inferred from homology"/>
<keyword evidence="7" id="KW-0460">Magnesium</keyword>
<dbReference type="Gene3D" id="3.90.190.20">
    <property type="entry name" value="Mur ligase, C-terminal domain"/>
    <property type="match status" value="1"/>
</dbReference>
<evidence type="ECO:0000256" key="4">
    <source>
        <dbReference type="ARBA" id="ARBA00022723"/>
    </source>
</evidence>
<keyword evidence="14" id="KW-1185">Reference proteome</keyword>
<dbReference type="AlphaFoldDB" id="Q2JDQ6"/>
<dbReference type="Gene3D" id="3.40.1190.10">
    <property type="entry name" value="Mur-like, catalytic domain"/>
    <property type="match status" value="1"/>
</dbReference>
<evidence type="ECO:0000259" key="11">
    <source>
        <dbReference type="Pfam" id="PF02875"/>
    </source>
</evidence>
<accession>Q2JDQ6</accession>
<evidence type="ECO:0000256" key="3">
    <source>
        <dbReference type="ARBA" id="ARBA00022598"/>
    </source>
</evidence>
<dbReference type="InterPro" id="IPR004101">
    <property type="entry name" value="Mur_ligase_C"/>
</dbReference>
<dbReference type="InterPro" id="IPR013221">
    <property type="entry name" value="Mur_ligase_cen"/>
</dbReference>
<dbReference type="Proteomes" id="UP000001937">
    <property type="component" value="Chromosome"/>
</dbReference>
<comment type="catalytic activity">
    <reaction evidence="9">
        <text>(6S)-5,6,7,8-tetrahydrofolyl-(gamma-L-Glu)(n) + L-glutamate + ATP = (6S)-5,6,7,8-tetrahydrofolyl-(gamma-L-Glu)(n+1) + ADP + phosphate + H(+)</text>
        <dbReference type="Rhea" id="RHEA:10580"/>
        <dbReference type="Rhea" id="RHEA-COMP:14738"/>
        <dbReference type="Rhea" id="RHEA-COMP:14740"/>
        <dbReference type="ChEBI" id="CHEBI:15378"/>
        <dbReference type="ChEBI" id="CHEBI:29985"/>
        <dbReference type="ChEBI" id="CHEBI:30616"/>
        <dbReference type="ChEBI" id="CHEBI:43474"/>
        <dbReference type="ChEBI" id="CHEBI:141005"/>
        <dbReference type="ChEBI" id="CHEBI:456216"/>
        <dbReference type="EC" id="6.3.2.17"/>
    </reaction>
</comment>
<keyword evidence="5 10" id="KW-0547">Nucleotide-binding</keyword>
<dbReference type="GO" id="GO:0046872">
    <property type="term" value="F:metal ion binding"/>
    <property type="evidence" value="ECO:0007669"/>
    <property type="project" value="UniProtKB-KW"/>
</dbReference>